<sequence length="89" mass="10162">MPSLTKSVDRTRVIQGEIVTYFYDFFNDNTFFNVILKRIVDSRLGTIWTGDDTINTNSHKIISIETEMNECGINTNTAKAYYTAEPDVS</sequence>
<protein>
    <submittedName>
        <fullName evidence="1">Uncharacterized protein</fullName>
    </submittedName>
</protein>
<evidence type="ECO:0000313" key="1">
    <source>
        <dbReference type="EMBL" id="QTW05525.1"/>
    </source>
</evidence>
<dbReference type="EMBL" id="MW522971">
    <property type="protein sequence ID" value="QTW05525.1"/>
    <property type="molecule type" value="Genomic_DNA"/>
</dbReference>
<reference evidence="1" key="1">
    <citation type="submission" date="2021-01" db="EMBL/GenBank/DDBJ databases">
        <title>Lytic archaeal viruses infect abundant primary producers in Earth s crust.</title>
        <authorList>
            <person name="Rahlff J."/>
            <person name="Turzynski V."/>
            <person name="Esser S.P."/>
            <person name="Monsees I."/>
            <person name="Bornemann T.L.V."/>
            <person name="Figueroa-Gonzalez P.A."/>
            <person name="Schulz F."/>
            <person name="Woyke T."/>
            <person name="Klingl A."/>
            <person name="Moraru C."/>
            <person name="Probst A.J."/>
        </authorList>
    </citation>
    <scope>NUCLEOTIDE SEQUENCE</scope>
</reference>
<organism evidence="1">
    <name type="scientific">uncultured archaeal virus</name>
    <dbReference type="NCBI Taxonomy" id="1960247"/>
    <lineage>
        <taxon>Viruses</taxon>
        <taxon>environmental samples</taxon>
    </lineage>
</organism>
<accession>A0A8B0LT15</accession>
<name>A0A8B0LT15_9VIRU</name>
<proteinExistence type="predicted"/>